<dbReference type="AlphaFoldDB" id="A0ABD6BB89"/>
<dbReference type="Proteomes" id="UP001597076">
    <property type="component" value="Unassembled WGS sequence"/>
</dbReference>
<protein>
    <recommendedName>
        <fullName evidence="1">DUF7344 domain-containing protein</fullName>
    </recommendedName>
</protein>
<dbReference type="Pfam" id="PF24035">
    <property type="entry name" value="DUF7344"/>
    <property type="match status" value="1"/>
</dbReference>
<reference evidence="2 3" key="1">
    <citation type="journal article" date="2019" name="Int. J. Syst. Evol. Microbiol.">
        <title>The Global Catalogue of Microorganisms (GCM) 10K type strain sequencing project: providing services to taxonomists for standard genome sequencing and annotation.</title>
        <authorList>
            <consortium name="The Broad Institute Genomics Platform"/>
            <consortium name="The Broad Institute Genome Sequencing Center for Infectious Disease"/>
            <person name="Wu L."/>
            <person name="Ma J."/>
        </authorList>
    </citation>
    <scope>NUCLEOTIDE SEQUENCE [LARGE SCALE GENOMIC DNA]</scope>
    <source>
        <strain evidence="2 3">CGMCC 1.12230</strain>
    </source>
</reference>
<evidence type="ECO:0000313" key="2">
    <source>
        <dbReference type="EMBL" id="MFD1562334.1"/>
    </source>
</evidence>
<feature type="domain" description="DUF7344" evidence="1">
    <location>
        <begin position="8"/>
        <end position="85"/>
    </location>
</feature>
<keyword evidence="3" id="KW-1185">Reference proteome</keyword>
<gene>
    <name evidence="2" type="ORF">ACFR99_01945</name>
</gene>
<organism evidence="2 3">
    <name type="scientific">Haloarchaeobius amylolyticus</name>
    <dbReference type="NCBI Taxonomy" id="1198296"/>
    <lineage>
        <taxon>Archaea</taxon>
        <taxon>Methanobacteriati</taxon>
        <taxon>Methanobacteriota</taxon>
        <taxon>Stenosarchaea group</taxon>
        <taxon>Halobacteria</taxon>
        <taxon>Halobacteriales</taxon>
        <taxon>Halorubellaceae</taxon>
        <taxon>Haloarchaeobius</taxon>
    </lineage>
</organism>
<evidence type="ECO:0000313" key="3">
    <source>
        <dbReference type="Proteomes" id="UP001597076"/>
    </source>
</evidence>
<dbReference type="InterPro" id="IPR055768">
    <property type="entry name" value="DUF7344"/>
</dbReference>
<dbReference type="RefSeq" id="WP_390283851.1">
    <property type="nucleotide sequence ID" value="NZ_JBHUDI010000001.1"/>
</dbReference>
<dbReference type="EMBL" id="JBHUDI010000001">
    <property type="protein sequence ID" value="MFD1562334.1"/>
    <property type="molecule type" value="Genomic_DNA"/>
</dbReference>
<proteinExistence type="predicted"/>
<name>A0ABD6BB89_9EURY</name>
<evidence type="ECO:0000259" key="1">
    <source>
        <dbReference type="Pfam" id="PF24035"/>
    </source>
</evidence>
<comment type="caution">
    <text evidence="2">The sequence shown here is derived from an EMBL/GenBank/DDBJ whole genome shotgun (WGS) entry which is preliminary data.</text>
</comment>
<sequence length="111" mass="12887">MVTLDTIFELLEDERRRYVLYYLYEADGPVAVRELVETIDTWEDEPPCDELRNRFDTIAADLKHTHLPKSAEVEFVQYDSEQGVIQMQGTPATFDTFVTIAKLVEASKKDR</sequence>
<accession>A0ABD6BB89</accession>